<dbReference type="Pfam" id="PF12146">
    <property type="entry name" value="Hydrolase_4"/>
    <property type="match status" value="1"/>
</dbReference>
<keyword evidence="1" id="KW-0472">Membrane</keyword>
<keyword evidence="2" id="KW-0732">Signal</keyword>
<dbReference type="InterPro" id="IPR022742">
    <property type="entry name" value="Hydrolase_4"/>
</dbReference>
<gene>
    <name evidence="4" type="ORF">STCU_08225</name>
</gene>
<evidence type="ECO:0000313" key="5">
    <source>
        <dbReference type="Proteomes" id="UP000015354"/>
    </source>
</evidence>
<feature type="chain" id="PRO_5004570705" description="Serine aminopeptidase S33 domain-containing protein" evidence="2">
    <location>
        <begin position="18"/>
        <end position="411"/>
    </location>
</feature>
<evidence type="ECO:0000256" key="2">
    <source>
        <dbReference type="SAM" id="SignalP"/>
    </source>
</evidence>
<proteinExistence type="predicted"/>
<dbReference type="Proteomes" id="UP000015354">
    <property type="component" value="Unassembled WGS sequence"/>
</dbReference>
<feature type="domain" description="Serine aminopeptidase S33" evidence="3">
    <location>
        <begin position="217"/>
        <end position="283"/>
    </location>
</feature>
<evidence type="ECO:0000256" key="1">
    <source>
        <dbReference type="SAM" id="Phobius"/>
    </source>
</evidence>
<dbReference type="SUPFAM" id="SSF53474">
    <property type="entry name" value="alpha/beta-Hydrolases"/>
    <property type="match status" value="1"/>
</dbReference>
<dbReference type="EMBL" id="ATMH01008225">
    <property type="protein sequence ID" value="EPY22349.1"/>
    <property type="molecule type" value="Genomic_DNA"/>
</dbReference>
<evidence type="ECO:0000313" key="4">
    <source>
        <dbReference type="EMBL" id="EPY22349.1"/>
    </source>
</evidence>
<dbReference type="AlphaFoldDB" id="S9U0G4"/>
<protein>
    <recommendedName>
        <fullName evidence="3">Serine aminopeptidase S33 domain-containing protein</fullName>
    </recommendedName>
</protein>
<name>S9U0G4_9TRYP</name>
<evidence type="ECO:0000259" key="3">
    <source>
        <dbReference type="Pfam" id="PF12146"/>
    </source>
</evidence>
<dbReference type="PANTHER" id="PTHR12277:SF81">
    <property type="entry name" value="PROTEIN ABHD13"/>
    <property type="match status" value="1"/>
</dbReference>
<feature type="transmembrane region" description="Helical" evidence="1">
    <location>
        <begin position="105"/>
        <end position="127"/>
    </location>
</feature>
<comment type="caution">
    <text evidence="4">The sequence shown here is derived from an EMBL/GenBank/DDBJ whole genome shotgun (WGS) entry which is preliminary data.</text>
</comment>
<reference evidence="4 5" key="1">
    <citation type="journal article" date="2013" name="PLoS ONE">
        <title>Predicting the Proteins of Angomonas deanei, Strigomonas culicis and Their Respective Endosymbionts Reveals New Aspects of the Trypanosomatidae Family.</title>
        <authorList>
            <person name="Motta M.C."/>
            <person name="Martins A.C."/>
            <person name="de Souza S.S."/>
            <person name="Catta-Preta C.M."/>
            <person name="Silva R."/>
            <person name="Klein C.C."/>
            <person name="de Almeida L.G."/>
            <person name="de Lima Cunha O."/>
            <person name="Ciapina L.P."/>
            <person name="Brocchi M."/>
            <person name="Colabardini A.C."/>
            <person name="de Araujo Lima B."/>
            <person name="Machado C.R."/>
            <person name="de Almeida Soares C.M."/>
            <person name="Probst C.M."/>
            <person name="de Menezes C.B."/>
            <person name="Thompson C.E."/>
            <person name="Bartholomeu D.C."/>
            <person name="Gradia D.F."/>
            <person name="Pavoni D.P."/>
            <person name="Grisard E.C."/>
            <person name="Fantinatti-Garboggini F."/>
            <person name="Marchini F.K."/>
            <person name="Rodrigues-Luiz G.F."/>
            <person name="Wagner G."/>
            <person name="Goldman G.H."/>
            <person name="Fietto J.L."/>
            <person name="Elias M.C."/>
            <person name="Goldman M.H."/>
            <person name="Sagot M.F."/>
            <person name="Pereira M."/>
            <person name="Stoco P.H."/>
            <person name="de Mendonca-Neto R.P."/>
            <person name="Teixeira S.M."/>
            <person name="Maciel T.E."/>
            <person name="de Oliveira Mendes T.A."/>
            <person name="Urmenyi T.P."/>
            <person name="de Souza W."/>
            <person name="Schenkman S."/>
            <person name="de Vasconcelos A.T."/>
        </authorList>
    </citation>
    <scope>NUCLEOTIDE SEQUENCE [LARGE SCALE GENOMIC DNA]</scope>
</reference>
<feature type="transmembrane region" description="Helical" evidence="1">
    <location>
        <begin position="27"/>
        <end position="42"/>
    </location>
</feature>
<keyword evidence="1" id="KW-1133">Transmembrane helix</keyword>
<feature type="transmembrane region" description="Helical" evidence="1">
    <location>
        <begin position="49"/>
        <end position="66"/>
    </location>
</feature>
<organism evidence="4 5">
    <name type="scientific">Strigomonas culicis</name>
    <dbReference type="NCBI Taxonomy" id="28005"/>
    <lineage>
        <taxon>Eukaryota</taxon>
        <taxon>Discoba</taxon>
        <taxon>Euglenozoa</taxon>
        <taxon>Kinetoplastea</taxon>
        <taxon>Metakinetoplastina</taxon>
        <taxon>Trypanosomatida</taxon>
        <taxon>Trypanosomatidae</taxon>
        <taxon>Strigomonadinae</taxon>
        <taxon>Strigomonas</taxon>
    </lineage>
</organism>
<sequence length="411" mass="43416">MASYVLAVLSIIANVKAADQLPAGRLSLAAPSLGWCLTVALLRARGSTALLSVLIVAQVASVALVLRGGPAVYGSDLALRAALLPLAGTVLGGALGGLCAAPPPALVVGAAASVQLWAAIAGVVMLLCYPAPVVQVIQPQAARERELAHDAQTLSGSGWSYERRLVRAPQTGVLLDTVVLRPPHPSARWVLYAGGNAQFMENSLPEGAYYGRQLAANVVLYNPRGVGRSSGGYVAHTSDLVEDAAAVAHHYAQTVPIAPRQLLFVGHSIGGGVVAEVAARCFPDSSLVLDRSFSSLREAAVGFSPLSARLTQALLPLCVGDLRTMDAWYALPHQRKMILYTRLDEILRYDLCSPARETVRDIVPRESYASRVVELHGAGITTWHNTALAYFAEAPRVLATMSTFFAATDKK</sequence>
<feature type="signal peptide" evidence="2">
    <location>
        <begin position="1"/>
        <end position="17"/>
    </location>
</feature>
<dbReference type="PANTHER" id="PTHR12277">
    <property type="entry name" value="ALPHA/BETA HYDROLASE DOMAIN-CONTAINING PROTEIN"/>
    <property type="match status" value="1"/>
</dbReference>
<accession>S9U0G4</accession>
<feature type="transmembrane region" description="Helical" evidence="1">
    <location>
        <begin position="78"/>
        <end position="98"/>
    </location>
</feature>
<keyword evidence="5" id="KW-1185">Reference proteome</keyword>
<dbReference type="OrthoDB" id="10249433at2759"/>
<dbReference type="InterPro" id="IPR029058">
    <property type="entry name" value="AB_hydrolase_fold"/>
</dbReference>
<dbReference type="Gene3D" id="3.40.50.1820">
    <property type="entry name" value="alpha/beta hydrolase"/>
    <property type="match status" value="1"/>
</dbReference>
<keyword evidence="1" id="KW-0812">Transmembrane</keyword>